<keyword evidence="1" id="KW-0812">Transmembrane</keyword>
<keyword evidence="1" id="KW-1133">Transmembrane helix</keyword>
<dbReference type="EMBL" id="CP017241">
    <property type="protein sequence ID" value="APO73985.1"/>
    <property type="molecule type" value="Genomic_DNA"/>
</dbReference>
<dbReference type="Proteomes" id="UP000185109">
    <property type="component" value="Chromosome"/>
</dbReference>
<evidence type="ECO:0000256" key="1">
    <source>
        <dbReference type="SAM" id="Phobius"/>
    </source>
</evidence>
<accession>A0A1L5P1H1</accession>
<dbReference type="AlphaFoldDB" id="A0A1L5P1H1"/>
<evidence type="ECO:0000313" key="2">
    <source>
        <dbReference type="EMBL" id="APO73985.1"/>
    </source>
</evidence>
<feature type="transmembrane region" description="Helical" evidence="1">
    <location>
        <begin position="7"/>
        <end position="30"/>
    </location>
</feature>
<feature type="transmembrane region" description="Helical" evidence="1">
    <location>
        <begin position="42"/>
        <end position="67"/>
    </location>
</feature>
<proteinExistence type="predicted"/>
<gene>
    <name evidence="2" type="ORF">AM571_CH01148</name>
</gene>
<organism evidence="2 3">
    <name type="scientific">Rhizobium etli 8C-3</name>
    <dbReference type="NCBI Taxonomy" id="538025"/>
    <lineage>
        <taxon>Bacteria</taxon>
        <taxon>Pseudomonadati</taxon>
        <taxon>Pseudomonadota</taxon>
        <taxon>Alphaproteobacteria</taxon>
        <taxon>Hyphomicrobiales</taxon>
        <taxon>Rhizobiaceae</taxon>
        <taxon>Rhizobium/Agrobacterium group</taxon>
        <taxon>Rhizobium</taxon>
    </lineage>
</organism>
<sequence>MDVFIVVLPWAAYLLVAVIFLTMTLLEGWAHHDGWTLARLSGAVACIFWPLTAVVLLVHILASAAALRQA</sequence>
<evidence type="ECO:0000313" key="3">
    <source>
        <dbReference type="Proteomes" id="UP000185109"/>
    </source>
</evidence>
<name>A0A1L5P1H1_RHIET</name>
<reference evidence="2 3" key="1">
    <citation type="submission" date="2016-09" db="EMBL/GenBank/DDBJ databases">
        <title>The complete genome sequences of Rhizobium gallicum, symbiovars gallicum and phaseoli, symbionts associated to common bean (Phaseolus vulgaris).</title>
        <authorList>
            <person name="Bustos P."/>
            <person name="Santamaria R.I."/>
            <person name="Perez-Carrascal O.M."/>
            <person name="Juarez S."/>
            <person name="Lozano L."/>
            <person name="Martinez-Flores I."/>
            <person name="Martinez-Romero E."/>
            <person name="Cevallos M."/>
            <person name="Romero D."/>
            <person name="Davila G."/>
            <person name="Gonzalez V."/>
        </authorList>
    </citation>
    <scope>NUCLEOTIDE SEQUENCE [LARGE SCALE GENOMIC DNA]</scope>
    <source>
        <strain evidence="2 3">8C-3</strain>
    </source>
</reference>
<keyword evidence="1" id="KW-0472">Membrane</keyword>
<protein>
    <submittedName>
        <fullName evidence="2">Uncharacterized protein</fullName>
    </submittedName>
</protein>